<dbReference type="InterPro" id="IPR000055">
    <property type="entry name" value="Restrct_endonuc_typeI_TRD"/>
</dbReference>
<protein>
    <recommendedName>
        <fullName evidence="5">Type I restriction modification DNA specificity domain-containing protein</fullName>
    </recommendedName>
</protein>
<keyword evidence="7" id="KW-1185">Reference proteome</keyword>
<evidence type="ECO:0000313" key="7">
    <source>
        <dbReference type="Proteomes" id="UP000462055"/>
    </source>
</evidence>
<evidence type="ECO:0000313" key="6">
    <source>
        <dbReference type="EMBL" id="MWA04946.1"/>
    </source>
</evidence>
<evidence type="ECO:0000259" key="5">
    <source>
        <dbReference type="Pfam" id="PF01420"/>
    </source>
</evidence>
<name>A0A6I4MRM4_9ACTN</name>
<dbReference type="Pfam" id="PF01420">
    <property type="entry name" value="Methylase_S"/>
    <property type="match status" value="1"/>
</dbReference>
<comment type="similarity">
    <text evidence="1">Belongs to the type-I restriction system S methylase family.</text>
</comment>
<dbReference type="Gene3D" id="3.90.220.20">
    <property type="entry name" value="DNA methylase specificity domains"/>
    <property type="match status" value="2"/>
</dbReference>
<reference evidence="6" key="1">
    <citation type="submission" date="2019-12" db="EMBL/GenBank/DDBJ databases">
        <title>Actinomadura physcomitrii sp. nov., a novel actinomycete isolated from moss [Physcomitrium sphaericum (Ludw) Fuernr].</title>
        <authorList>
            <person name="Zhuang X."/>
        </authorList>
    </citation>
    <scope>NUCLEOTIDE SEQUENCE [LARGE SCALE GENOMIC DNA]</scope>
    <source>
        <strain evidence="6">LD22</strain>
    </source>
</reference>
<evidence type="ECO:0000256" key="4">
    <source>
        <dbReference type="ARBA" id="ARBA00038652"/>
    </source>
</evidence>
<dbReference type="InterPro" id="IPR051212">
    <property type="entry name" value="Type-I_RE_S_subunit"/>
</dbReference>
<feature type="domain" description="Type I restriction modification DNA specificity" evidence="5">
    <location>
        <begin position="12"/>
        <end position="182"/>
    </location>
</feature>
<dbReference type="RefSeq" id="WP_151597450.1">
    <property type="nucleotide sequence ID" value="NZ_WBMS02000032.1"/>
</dbReference>
<dbReference type="PANTHER" id="PTHR43140:SF1">
    <property type="entry name" value="TYPE I RESTRICTION ENZYME ECOKI SPECIFICITY SUBUNIT"/>
    <property type="match status" value="1"/>
</dbReference>
<keyword evidence="2" id="KW-0680">Restriction system</keyword>
<dbReference type="InterPro" id="IPR044946">
    <property type="entry name" value="Restrct_endonuc_typeI_TRD_sf"/>
</dbReference>
<dbReference type="Proteomes" id="UP000462055">
    <property type="component" value="Unassembled WGS sequence"/>
</dbReference>
<evidence type="ECO:0000256" key="1">
    <source>
        <dbReference type="ARBA" id="ARBA00010923"/>
    </source>
</evidence>
<dbReference type="SUPFAM" id="SSF116734">
    <property type="entry name" value="DNA methylase specificity domain"/>
    <property type="match status" value="2"/>
</dbReference>
<dbReference type="GO" id="GO:0003677">
    <property type="term" value="F:DNA binding"/>
    <property type="evidence" value="ECO:0007669"/>
    <property type="project" value="UniProtKB-KW"/>
</dbReference>
<comment type="caution">
    <text evidence="6">The sequence shown here is derived from an EMBL/GenBank/DDBJ whole genome shotgun (WGS) entry which is preliminary data.</text>
</comment>
<dbReference type="GO" id="GO:0009307">
    <property type="term" value="P:DNA restriction-modification system"/>
    <property type="evidence" value="ECO:0007669"/>
    <property type="project" value="UniProtKB-KW"/>
</dbReference>
<comment type="subunit">
    <text evidence="4">The methyltransferase is composed of M and S polypeptides.</text>
</comment>
<accession>A0A6I4MRM4</accession>
<evidence type="ECO:0000256" key="2">
    <source>
        <dbReference type="ARBA" id="ARBA00022747"/>
    </source>
</evidence>
<organism evidence="6 7">
    <name type="scientific">Actinomadura physcomitrii</name>
    <dbReference type="NCBI Taxonomy" id="2650748"/>
    <lineage>
        <taxon>Bacteria</taxon>
        <taxon>Bacillati</taxon>
        <taxon>Actinomycetota</taxon>
        <taxon>Actinomycetes</taxon>
        <taxon>Streptosporangiales</taxon>
        <taxon>Thermomonosporaceae</taxon>
        <taxon>Actinomadura</taxon>
    </lineage>
</organism>
<dbReference type="PANTHER" id="PTHR43140">
    <property type="entry name" value="TYPE-1 RESTRICTION ENZYME ECOKI SPECIFICITY PROTEIN"/>
    <property type="match status" value="1"/>
</dbReference>
<sequence>MSDVFGAELPAGWSATRLKSVVTYLRRGTAPDYVEKGEVRAISQAANQDDGLDWSRTRFHKSDGRPATLKGYLKAGDILVNSTGTGTLGRVGFFEGAPDDIPCMADGHVTIVRTDNAEANSRYAYYWLRSRLFQDYIYAVLAVGATNQIELNREGLANAPFPSPPIEEQRRIADFLDAETARIDRAGSLQKRILATLEERERAHLDIAIDELIETCGSVPLRRFVWSVDQGVSPQCDAAPADEGEWGVLKVSCLRPGVFLPHENKRLPKEVPPFRESEVRDGDLLITRANTPELVGSTAVVNRVRSKLLLSDKIFRVRLSPGMLPEFVATVARGSRIRALCASSANGASQSMANIRFEEVKAWPMPLADVRKQKRFVAEVVHDRNKIEEIKPRIKAQLALLAERRQALITAAVTGQFDVSTASGRGVTG</sequence>
<dbReference type="AlphaFoldDB" id="A0A6I4MRM4"/>
<gene>
    <name evidence="6" type="ORF">F8568_032195</name>
</gene>
<keyword evidence="3" id="KW-0238">DNA-binding</keyword>
<dbReference type="EMBL" id="WBMS02000032">
    <property type="protein sequence ID" value="MWA04946.1"/>
    <property type="molecule type" value="Genomic_DNA"/>
</dbReference>
<evidence type="ECO:0000256" key="3">
    <source>
        <dbReference type="ARBA" id="ARBA00023125"/>
    </source>
</evidence>
<proteinExistence type="inferred from homology"/>